<name>A0ABS0XSB3_9SPHN</name>
<protein>
    <submittedName>
        <fullName evidence="3">S9 family peptidase</fullName>
    </submittedName>
</protein>
<dbReference type="PANTHER" id="PTHR42776">
    <property type="entry name" value="SERINE PEPTIDASE S9 FAMILY MEMBER"/>
    <property type="match status" value="1"/>
</dbReference>
<sequence length="636" mass="70081">MVAALGTASPAQVPDTTVPKVDTAAPIPVEVFATLPAVESPALSPDGTRIAAKMAVGGKQYLVVRPLTGGGKPVMMPVPEKTDVNWWRWVGNDWLAVGLGAQQILYGEEYYITRTLAVSADMTKSNRLGWTEAGLRADDVIWTATDGTPRLLLAKQTGIESMADMYPSVFEYDLSTGRGKRVVAGMANVFDWYADPSGTVRMGWQYNDESQRGSLLYRPGPGSTFKPIAVQKRGDEHSIVTPLVFRADGSAVAIDDSDGRDAVYELSLPDLKIGKRLFGLDRYDVDGVIRNGAGNDIDGYRVTDRWSRVEWVNPELRKVQVEMDKAVGTRRADVVSWSADRTKLLVEVGGASQAGGLYYFDTGYGTMVRIGWNNDQLKNRPLSPVKTITYTARDGKPIEAVLTLPRNRPATSLPLIVMPHGGPFARDAEGWDWWVQYLAESGYAVVQPNYRGSSGYGKEFARLGEGQWGLSMQDDLDDAAAYLVKDGVADPKRMCMIGASYGGYAAMRAAQRGGAYKCTVSYAGVSDLEAMRRYDSRFLMAKTRANWLKKQAPDFRAVSPRFGAANFSIPILLVHGAEDKRVPVKQSRMMASALKDAGKPYEYLEQPLADHHFTRGEDRLEFLKRMKTFLDRYNPA</sequence>
<dbReference type="SUPFAM" id="SSF82171">
    <property type="entry name" value="DPP6 N-terminal domain-like"/>
    <property type="match status" value="1"/>
</dbReference>
<gene>
    <name evidence="3" type="ORF">JAO74_13960</name>
</gene>
<dbReference type="SUPFAM" id="SSF53474">
    <property type="entry name" value="alpha/beta-Hydrolases"/>
    <property type="match status" value="1"/>
</dbReference>
<evidence type="ECO:0000313" key="4">
    <source>
        <dbReference type="Proteomes" id="UP000640426"/>
    </source>
</evidence>
<reference evidence="4" key="1">
    <citation type="submission" date="2020-12" db="EMBL/GenBank/DDBJ databases">
        <title>Hymenobacter sp.</title>
        <authorList>
            <person name="Kim M.K."/>
        </authorList>
    </citation>
    <scope>NUCLEOTIDE SEQUENCE [LARGE SCALE GENOMIC DNA]</scope>
    <source>
        <strain evidence="4">BT553</strain>
    </source>
</reference>
<keyword evidence="1" id="KW-0378">Hydrolase</keyword>
<dbReference type="InterPro" id="IPR001375">
    <property type="entry name" value="Peptidase_S9_cat"/>
</dbReference>
<feature type="domain" description="Peptidase S9 prolyl oligopeptidase catalytic" evidence="2">
    <location>
        <begin position="432"/>
        <end position="633"/>
    </location>
</feature>
<dbReference type="Gene3D" id="3.40.50.1820">
    <property type="entry name" value="alpha/beta hydrolase"/>
    <property type="match status" value="1"/>
</dbReference>
<dbReference type="InterPro" id="IPR029058">
    <property type="entry name" value="AB_hydrolase_fold"/>
</dbReference>
<comment type="caution">
    <text evidence="3">The sequence shown here is derived from an EMBL/GenBank/DDBJ whole genome shotgun (WGS) entry which is preliminary data.</text>
</comment>
<organism evidence="3 4">
    <name type="scientific">Sphingomonas mollis</name>
    <dbReference type="NCBI Taxonomy" id="2795726"/>
    <lineage>
        <taxon>Bacteria</taxon>
        <taxon>Pseudomonadati</taxon>
        <taxon>Pseudomonadota</taxon>
        <taxon>Alphaproteobacteria</taxon>
        <taxon>Sphingomonadales</taxon>
        <taxon>Sphingomonadaceae</taxon>
        <taxon>Sphingomonas</taxon>
    </lineage>
</organism>
<dbReference type="Proteomes" id="UP000640426">
    <property type="component" value="Unassembled WGS sequence"/>
</dbReference>
<evidence type="ECO:0000256" key="1">
    <source>
        <dbReference type="ARBA" id="ARBA00022801"/>
    </source>
</evidence>
<accession>A0ABS0XSB3</accession>
<evidence type="ECO:0000313" key="3">
    <source>
        <dbReference type="EMBL" id="MBJ6122899.1"/>
    </source>
</evidence>
<dbReference type="EMBL" id="JAELXS010000008">
    <property type="protein sequence ID" value="MBJ6122899.1"/>
    <property type="molecule type" value="Genomic_DNA"/>
</dbReference>
<dbReference type="Pfam" id="PF00326">
    <property type="entry name" value="Peptidase_S9"/>
    <property type="match status" value="1"/>
</dbReference>
<proteinExistence type="predicted"/>
<dbReference type="PANTHER" id="PTHR42776:SF27">
    <property type="entry name" value="DIPEPTIDYL PEPTIDASE FAMILY MEMBER 6"/>
    <property type="match status" value="1"/>
</dbReference>
<evidence type="ECO:0000259" key="2">
    <source>
        <dbReference type="Pfam" id="PF00326"/>
    </source>
</evidence>
<keyword evidence="4" id="KW-1185">Reference proteome</keyword>